<dbReference type="PRINTS" id="PR00146">
    <property type="entry name" value="DHPICSNTHASE"/>
</dbReference>
<dbReference type="InterPro" id="IPR005263">
    <property type="entry name" value="DapA"/>
</dbReference>
<dbReference type="PIRSF" id="PIRSF001365">
    <property type="entry name" value="DHDPS"/>
    <property type="match status" value="1"/>
</dbReference>
<feature type="site" description="Part of a proton relay during catalysis" evidence="12">
    <location>
        <position position="115"/>
    </location>
</feature>
<dbReference type="Gene3D" id="3.20.20.70">
    <property type="entry name" value="Aldolase class I"/>
    <property type="match status" value="1"/>
</dbReference>
<comment type="caution">
    <text evidence="12">Was originally thought to be a dihydrodipicolinate synthase (DHDPS), catalyzing the condensation of (S)-aspartate-beta-semialdehyde [(S)-ASA] and pyruvate to dihydrodipicolinate (DHDP). However, it was shown in E.coli that the product of the enzymatic reaction is not dihydrodipicolinate but in fact (4S)-4-hydroxy-2,3,4,5-tetrahydro-(2S)-dipicolinic acid (HTPA), and that the consecutive dehydration reaction leading to DHDP is not spontaneous but catalyzed by DapB.</text>
</comment>
<dbReference type="PANTHER" id="PTHR12128">
    <property type="entry name" value="DIHYDRODIPICOLINATE SYNTHASE"/>
    <property type="match status" value="1"/>
</dbReference>
<reference evidence="14 15" key="1">
    <citation type="submission" date="2018-01" db="EMBL/GenBank/DDBJ databases">
        <title>The whole genome sequencing and assembly of Fervidobacterium changbaicum CBS-1 strain.</title>
        <authorList>
            <person name="Kim J.-Y."/>
            <person name="Park M.-K."/>
            <person name="Yi H."/>
            <person name="Bahn Y.-S."/>
            <person name="Kim J.F."/>
            <person name="Lee D.-W."/>
        </authorList>
    </citation>
    <scope>NUCLEOTIDE SEQUENCE [LARGE SCALE GENOMIC DNA]</scope>
    <source>
        <strain evidence="14 15">CBS-1</strain>
    </source>
</reference>
<keyword evidence="10 12" id="KW-0704">Schiff base</keyword>
<proteinExistence type="inferred from homology"/>
<comment type="catalytic activity">
    <reaction evidence="11 12">
        <text>L-aspartate 4-semialdehyde + pyruvate = (2S,4S)-4-hydroxy-2,3,4,5-tetrahydrodipicolinate + H2O + H(+)</text>
        <dbReference type="Rhea" id="RHEA:34171"/>
        <dbReference type="ChEBI" id="CHEBI:15361"/>
        <dbReference type="ChEBI" id="CHEBI:15377"/>
        <dbReference type="ChEBI" id="CHEBI:15378"/>
        <dbReference type="ChEBI" id="CHEBI:67139"/>
        <dbReference type="ChEBI" id="CHEBI:537519"/>
        <dbReference type="EC" id="4.3.3.7"/>
    </reaction>
</comment>
<dbReference type="Proteomes" id="UP000288947">
    <property type="component" value="Chromosome"/>
</dbReference>
<feature type="binding site" evidence="12">
    <location>
        <position position="53"/>
    </location>
    <ligand>
        <name>pyruvate</name>
        <dbReference type="ChEBI" id="CHEBI:15361"/>
    </ligand>
</feature>
<evidence type="ECO:0000256" key="10">
    <source>
        <dbReference type="ARBA" id="ARBA00023270"/>
    </source>
</evidence>
<dbReference type="SUPFAM" id="SSF51569">
    <property type="entry name" value="Aldolase"/>
    <property type="match status" value="1"/>
</dbReference>
<evidence type="ECO:0000256" key="11">
    <source>
        <dbReference type="ARBA" id="ARBA00047836"/>
    </source>
</evidence>
<dbReference type="InterPro" id="IPR020624">
    <property type="entry name" value="Schiff_base-form_aldolases_CS"/>
</dbReference>
<feature type="active site" description="Proton donor/acceptor" evidence="12">
    <location>
        <position position="141"/>
    </location>
</feature>
<evidence type="ECO:0000256" key="3">
    <source>
        <dbReference type="ARBA" id="ARBA00007592"/>
    </source>
</evidence>
<feature type="binding site" evidence="12">
    <location>
        <position position="213"/>
    </location>
    <ligand>
        <name>pyruvate</name>
        <dbReference type="ChEBI" id="CHEBI:15361"/>
    </ligand>
</feature>
<dbReference type="InterPro" id="IPR002220">
    <property type="entry name" value="DapA-like"/>
</dbReference>
<dbReference type="NCBIfam" id="TIGR00674">
    <property type="entry name" value="dapA"/>
    <property type="match status" value="1"/>
</dbReference>
<keyword evidence="5 12" id="KW-0963">Cytoplasm</keyword>
<keyword evidence="7 12" id="KW-0220">Diaminopimelate biosynthesis</keyword>
<keyword evidence="15" id="KW-1185">Reference proteome</keyword>
<evidence type="ECO:0000256" key="1">
    <source>
        <dbReference type="ARBA" id="ARBA00003294"/>
    </source>
</evidence>
<comment type="subunit">
    <text evidence="12">Homotetramer; dimer of dimers.</text>
</comment>
<evidence type="ECO:0000256" key="8">
    <source>
        <dbReference type="ARBA" id="ARBA00023154"/>
    </source>
</evidence>
<comment type="pathway">
    <text evidence="2 12">Amino-acid biosynthesis; L-lysine biosynthesis via DAP pathway; (S)-tetrahydrodipicolinate from L-aspartate: step 3/4.</text>
</comment>
<evidence type="ECO:0000256" key="2">
    <source>
        <dbReference type="ARBA" id="ARBA00005120"/>
    </source>
</evidence>
<accession>A0ABX5QPX1</accession>
<dbReference type="PANTHER" id="PTHR12128:SF66">
    <property type="entry name" value="4-HYDROXY-2-OXOGLUTARATE ALDOLASE, MITOCHONDRIAL"/>
    <property type="match status" value="1"/>
</dbReference>
<keyword evidence="8 12" id="KW-0457">Lysine biosynthesis</keyword>
<protein>
    <recommendedName>
        <fullName evidence="4 12">4-hydroxy-tetrahydrodipicolinate synthase</fullName>
        <shortName evidence="12">HTPA synthase</shortName>
        <ecNumber evidence="4 12">4.3.3.7</ecNumber>
    </recommendedName>
</protein>
<dbReference type="EMBL" id="CP026721">
    <property type="protein sequence ID" value="QAV32496.1"/>
    <property type="molecule type" value="Genomic_DNA"/>
</dbReference>
<name>A0ABX5QPX1_9BACT</name>
<comment type="function">
    <text evidence="1 12">Catalyzes the condensation of (S)-aspartate-beta-semialdehyde [(S)-ASA] and pyruvate to 4-hydroxy-tetrahydrodipicolinate (HTPA).</text>
</comment>
<comment type="similarity">
    <text evidence="3 12 13">Belongs to the DapA family.</text>
</comment>
<organism evidence="14 15">
    <name type="scientific">Fervidobacterium changbaicum</name>
    <dbReference type="NCBI Taxonomy" id="310769"/>
    <lineage>
        <taxon>Bacteria</taxon>
        <taxon>Thermotogati</taxon>
        <taxon>Thermotogota</taxon>
        <taxon>Thermotogae</taxon>
        <taxon>Thermotogales</taxon>
        <taxon>Fervidobacteriaceae</taxon>
        <taxon>Fervidobacterium</taxon>
    </lineage>
</organism>
<evidence type="ECO:0000256" key="12">
    <source>
        <dbReference type="HAMAP-Rule" id="MF_00418"/>
    </source>
</evidence>
<dbReference type="SMART" id="SM01130">
    <property type="entry name" value="DHDPS"/>
    <property type="match status" value="1"/>
</dbReference>
<evidence type="ECO:0000256" key="5">
    <source>
        <dbReference type="ARBA" id="ARBA00022490"/>
    </source>
</evidence>
<dbReference type="InterPro" id="IPR020625">
    <property type="entry name" value="Schiff_base-form_aldolases_AS"/>
</dbReference>
<dbReference type="EC" id="4.3.3.7" evidence="4 12"/>
<dbReference type="CDD" id="cd00950">
    <property type="entry name" value="DHDPS"/>
    <property type="match status" value="1"/>
</dbReference>
<sequence length="302" mass="33173">MGNSAGQMRMFEGVGTAIVTPFVNGEVDYESYERIVRWQLESGVSAIIVAGTTGEGATLSVEEREQLTTLTKQLCEGKAQVIVGTGSNDTKKTLELSLSAQRCGADAVLIVTPYYNKPTQEGLYAHYKYLSERLDIPIVIYNVPSRTGVNISPETVARLAAECRNVKAIKEANPDVAQSDEIYRLTKDLDFYIYSGNDDRAFHMICAGAKGVISVASNVIPAQMVEMVDAIFSANLPKALEIHTRLLPLFKALFIETNPLPVKAAMYLMGLLNNEFRLPLVPPKESTVEKLRVVLRELGVIQ</sequence>
<dbReference type="PROSITE" id="PS00666">
    <property type="entry name" value="DHDPS_2"/>
    <property type="match status" value="1"/>
</dbReference>
<gene>
    <name evidence="12" type="primary">dapA</name>
    <name evidence="14" type="ORF">CBS1_01210</name>
</gene>
<evidence type="ECO:0000313" key="14">
    <source>
        <dbReference type="EMBL" id="QAV32496.1"/>
    </source>
</evidence>
<keyword evidence="6 12" id="KW-0028">Amino-acid biosynthesis</keyword>
<feature type="active site" description="Schiff-base intermediate with substrate" evidence="12">
    <location>
        <position position="170"/>
    </location>
</feature>
<keyword evidence="9 12" id="KW-0456">Lyase</keyword>
<dbReference type="Pfam" id="PF00701">
    <property type="entry name" value="DHDPS"/>
    <property type="match status" value="1"/>
</dbReference>
<comment type="subcellular location">
    <subcellularLocation>
        <location evidence="12">Cytoplasm</location>
    </subcellularLocation>
</comment>
<feature type="site" description="Part of a proton relay during catalysis" evidence="12">
    <location>
        <position position="52"/>
    </location>
</feature>
<evidence type="ECO:0000256" key="4">
    <source>
        <dbReference type="ARBA" id="ARBA00012086"/>
    </source>
</evidence>
<dbReference type="PROSITE" id="PS00665">
    <property type="entry name" value="DHDPS_1"/>
    <property type="match status" value="1"/>
</dbReference>
<evidence type="ECO:0000256" key="7">
    <source>
        <dbReference type="ARBA" id="ARBA00022915"/>
    </source>
</evidence>
<dbReference type="HAMAP" id="MF_00418">
    <property type="entry name" value="DapA"/>
    <property type="match status" value="1"/>
</dbReference>
<dbReference type="InterPro" id="IPR013785">
    <property type="entry name" value="Aldolase_TIM"/>
</dbReference>
<evidence type="ECO:0000256" key="9">
    <source>
        <dbReference type="ARBA" id="ARBA00023239"/>
    </source>
</evidence>
<evidence type="ECO:0000256" key="13">
    <source>
        <dbReference type="PIRNR" id="PIRNR001365"/>
    </source>
</evidence>
<evidence type="ECO:0000313" key="15">
    <source>
        <dbReference type="Proteomes" id="UP000288947"/>
    </source>
</evidence>
<evidence type="ECO:0000256" key="6">
    <source>
        <dbReference type="ARBA" id="ARBA00022605"/>
    </source>
</evidence>